<evidence type="ECO:0000259" key="2">
    <source>
        <dbReference type="Pfam" id="PF09835"/>
    </source>
</evidence>
<dbReference type="InterPro" id="IPR018639">
    <property type="entry name" value="DUF2062"/>
</dbReference>
<feature type="transmembrane region" description="Helical" evidence="1">
    <location>
        <begin position="161"/>
        <end position="181"/>
    </location>
</feature>
<dbReference type="EMBL" id="QXDF01000001">
    <property type="protein sequence ID" value="RIA55530.1"/>
    <property type="molecule type" value="Genomic_DNA"/>
</dbReference>
<gene>
    <name evidence="3" type="ORF">BXY53_0596</name>
</gene>
<protein>
    <recommendedName>
        <fullName evidence="2">DUF2062 domain-containing protein</fullName>
    </recommendedName>
</protein>
<sequence length="215" mass="23427">MLFRRRERPSFLEMLRIAVWPRRSFARSVRYVFYRLWRLSGSPHAIAVGCAAGVFIGFTPLYGFQFVLAALLAWVLGGSIVAAALGTFVANPISFPVIWYSTYKLGCVMLTGNVLGSCGTLPEGLAGWGSAVFERLMDFSMEAALLVFEGIWPVIKPMALGSLPIGALAASVSYIAVRQMVELRQRRRRERIGARSGTSLADTLGLPSGSSTQSV</sequence>
<dbReference type="OrthoDB" id="7360463at2"/>
<keyword evidence="1" id="KW-0812">Transmembrane</keyword>
<accession>A0A397Q214</accession>
<comment type="caution">
    <text evidence="3">The sequence shown here is derived from an EMBL/GenBank/DDBJ whole genome shotgun (WGS) entry which is preliminary data.</text>
</comment>
<keyword evidence="4" id="KW-1185">Reference proteome</keyword>
<reference evidence="3 4" key="1">
    <citation type="submission" date="2018-08" db="EMBL/GenBank/DDBJ databases">
        <title>Genomic Encyclopedia of Archaeal and Bacterial Type Strains, Phase II (KMG-II): from individual species to whole genera.</title>
        <authorList>
            <person name="Goeker M."/>
        </authorList>
    </citation>
    <scope>NUCLEOTIDE SEQUENCE [LARGE SCALE GENOMIC DNA]</scope>
    <source>
        <strain evidence="3 4">DSM 5002</strain>
    </source>
</reference>
<organism evidence="3 4">
    <name type="scientific">Dichotomicrobium thermohalophilum</name>
    <dbReference type="NCBI Taxonomy" id="933063"/>
    <lineage>
        <taxon>Bacteria</taxon>
        <taxon>Pseudomonadati</taxon>
        <taxon>Pseudomonadota</taxon>
        <taxon>Alphaproteobacteria</taxon>
        <taxon>Hyphomicrobiales</taxon>
        <taxon>Hyphomicrobiaceae</taxon>
        <taxon>Dichotomicrobium</taxon>
    </lineage>
</organism>
<dbReference type="PANTHER" id="PTHR40547">
    <property type="entry name" value="SLL0298 PROTEIN"/>
    <property type="match status" value="1"/>
</dbReference>
<dbReference type="PANTHER" id="PTHR40547:SF1">
    <property type="entry name" value="SLL0298 PROTEIN"/>
    <property type="match status" value="1"/>
</dbReference>
<feature type="domain" description="DUF2062" evidence="2">
    <location>
        <begin position="27"/>
        <end position="189"/>
    </location>
</feature>
<keyword evidence="1" id="KW-0472">Membrane</keyword>
<dbReference type="Pfam" id="PF09835">
    <property type="entry name" value="DUF2062"/>
    <property type="match status" value="1"/>
</dbReference>
<feature type="transmembrane region" description="Helical" evidence="1">
    <location>
        <begin position="36"/>
        <end position="58"/>
    </location>
</feature>
<dbReference type="AlphaFoldDB" id="A0A397Q214"/>
<proteinExistence type="predicted"/>
<evidence type="ECO:0000313" key="4">
    <source>
        <dbReference type="Proteomes" id="UP000266273"/>
    </source>
</evidence>
<evidence type="ECO:0000313" key="3">
    <source>
        <dbReference type="EMBL" id="RIA55530.1"/>
    </source>
</evidence>
<feature type="transmembrane region" description="Helical" evidence="1">
    <location>
        <begin position="64"/>
        <end position="90"/>
    </location>
</feature>
<evidence type="ECO:0000256" key="1">
    <source>
        <dbReference type="SAM" id="Phobius"/>
    </source>
</evidence>
<keyword evidence="1" id="KW-1133">Transmembrane helix</keyword>
<dbReference type="Proteomes" id="UP000266273">
    <property type="component" value="Unassembled WGS sequence"/>
</dbReference>
<name>A0A397Q214_9HYPH</name>